<keyword evidence="3" id="KW-1185">Reference proteome</keyword>
<reference evidence="2" key="1">
    <citation type="submission" date="2018-02" db="EMBL/GenBank/DDBJ databases">
        <authorList>
            <person name="Vasarhelyi B.M."/>
            <person name="Deshmukh S."/>
            <person name="Balint B."/>
            <person name="Kukolya J."/>
        </authorList>
    </citation>
    <scope>NUCLEOTIDE SEQUENCE</scope>
    <source>
        <strain evidence="2">KB22</strain>
    </source>
</reference>
<gene>
    <name evidence="2" type="ORF">C4F49_14555</name>
</gene>
<protein>
    <submittedName>
        <fullName evidence="2">Uncharacterized protein</fullName>
    </submittedName>
</protein>
<evidence type="ECO:0000313" key="3">
    <source>
        <dbReference type="Proteomes" id="UP000616201"/>
    </source>
</evidence>
<dbReference type="RefSeq" id="WP_196936758.1">
    <property type="nucleotide sequence ID" value="NZ_MU158698.1"/>
</dbReference>
<organism evidence="2 3">
    <name type="scientific">Sphingobacterium hungaricum</name>
    <dbReference type="NCBI Taxonomy" id="2082723"/>
    <lineage>
        <taxon>Bacteria</taxon>
        <taxon>Pseudomonadati</taxon>
        <taxon>Bacteroidota</taxon>
        <taxon>Sphingobacteriia</taxon>
        <taxon>Sphingobacteriales</taxon>
        <taxon>Sphingobacteriaceae</taxon>
        <taxon>Sphingobacterium</taxon>
    </lineage>
</organism>
<evidence type="ECO:0000313" key="2">
    <source>
        <dbReference type="EMBL" id="MBE8714901.1"/>
    </source>
</evidence>
<evidence type="ECO:0000256" key="1">
    <source>
        <dbReference type="SAM" id="SignalP"/>
    </source>
</evidence>
<name>A0A928UX40_9SPHI</name>
<feature type="signal peptide" evidence="1">
    <location>
        <begin position="1"/>
        <end position="17"/>
    </location>
</feature>
<accession>A0A928UX40</accession>
<dbReference type="EMBL" id="PRDK01000009">
    <property type="protein sequence ID" value="MBE8714901.1"/>
    <property type="molecule type" value="Genomic_DNA"/>
</dbReference>
<feature type="chain" id="PRO_5036795345" evidence="1">
    <location>
        <begin position="18"/>
        <end position="165"/>
    </location>
</feature>
<sequence>MKILFLFINCVSTYFVAAQSLDLKAIRQDFNQGHKNENLCKKHLSSLEKNAKSPVEKGYAAAYHMFMARHTANPIKKMSYFKNGKNMLEKQIDANPNDVELRFIRLCIQYYIPDYLGYNSDVSNDKKFVMNNLYKLKDESTKDLIYNYLKGAKMYSTDELALLGR</sequence>
<keyword evidence="1" id="KW-0732">Signal</keyword>
<dbReference type="AlphaFoldDB" id="A0A928UX40"/>
<comment type="caution">
    <text evidence="2">The sequence shown here is derived from an EMBL/GenBank/DDBJ whole genome shotgun (WGS) entry which is preliminary data.</text>
</comment>
<proteinExistence type="predicted"/>
<dbReference type="Proteomes" id="UP000616201">
    <property type="component" value="Unassembled WGS sequence"/>
</dbReference>